<protein>
    <recommendedName>
        <fullName evidence="4">DUF4231 domain-containing protein</fullName>
    </recommendedName>
</protein>
<dbReference type="GeneID" id="96737206"/>
<dbReference type="Proteomes" id="UP000195573">
    <property type="component" value="Chromosome"/>
</dbReference>
<evidence type="ECO:0000256" key="1">
    <source>
        <dbReference type="SAM" id="Phobius"/>
    </source>
</evidence>
<reference evidence="2 3" key="1">
    <citation type="submission" date="2017-04" db="EMBL/GenBank/DDBJ databases">
        <title>Complete Genome Sequence of the Bacillus horikoshii 20a strain from Cuatro Cienegas, Coahuila, Mexico.</title>
        <authorList>
            <person name="Zarza E."/>
            <person name="Alcaraz L.D."/>
            <person name="Aguilar-Salinas B."/>
            <person name="Islas A."/>
            <person name="Olmedo-Alvarez G."/>
        </authorList>
    </citation>
    <scope>NUCLEOTIDE SEQUENCE [LARGE SCALE GENOMIC DNA]</scope>
    <source>
        <strain evidence="2 3">20a</strain>
    </source>
</reference>
<organism evidence="2 3">
    <name type="scientific">Sutcliffiella horikoshii</name>
    <dbReference type="NCBI Taxonomy" id="79883"/>
    <lineage>
        <taxon>Bacteria</taxon>
        <taxon>Bacillati</taxon>
        <taxon>Bacillota</taxon>
        <taxon>Bacilli</taxon>
        <taxon>Bacillales</taxon>
        <taxon>Bacillaceae</taxon>
        <taxon>Sutcliffiella</taxon>
    </lineage>
</organism>
<dbReference type="EMBL" id="CP020880">
    <property type="protein sequence ID" value="ART74886.1"/>
    <property type="molecule type" value="Genomic_DNA"/>
</dbReference>
<dbReference type="Pfam" id="PF14015">
    <property type="entry name" value="DUF4231"/>
    <property type="match status" value="1"/>
</dbReference>
<keyword evidence="1" id="KW-0812">Transmembrane</keyword>
<sequence length="142" mass="16582">MTEQEYLIERLEDQISWYDKKSGQAQRYYKWMKRLVIIISASIPLFVGFIAEAKVWATIVGTLGVIIAGIEGWLSLSKYHENWIEYRSICETLKHEKYMFLTKTGVYNGIEDPFKYFVERVESIISKENVNWANLNSKNNGG</sequence>
<feature type="transmembrane region" description="Helical" evidence="1">
    <location>
        <begin position="31"/>
        <end position="50"/>
    </location>
</feature>
<name>A0ABN4ZDV3_9BACI</name>
<dbReference type="RefSeq" id="WP_088016847.1">
    <property type="nucleotide sequence ID" value="NZ_CP020880.1"/>
</dbReference>
<dbReference type="InterPro" id="IPR025325">
    <property type="entry name" value="DUF4231"/>
</dbReference>
<gene>
    <name evidence="2" type="ORF">B4U37_01965</name>
</gene>
<evidence type="ECO:0000313" key="2">
    <source>
        <dbReference type="EMBL" id="ART74886.1"/>
    </source>
</evidence>
<keyword evidence="1" id="KW-0472">Membrane</keyword>
<feature type="transmembrane region" description="Helical" evidence="1">
    <location>
        <begin position="56"/>
        <end position="76"/>
    </location>
</feature>
<evidence type="ECO:0008006" key="4">
    <source>
        <dbReference type="Google" id="ProtNLM"/>
    </source>
</evidence>
<accession>A0ABN4ZDV3</accession>
<dbReference type="NCBIfam" id="NF033634">
    <property type="entry name" value="SLATT_1"/>
    <property type="match status" value="1"/>
</dbReference>
<proteinExistence type="predicted"/>
<keyword evidence="1" id="KW-1133">Transmembrane helix</keyword>
<evidence type="ECO:0000313" key="3">
    <source>
        <dbReference type="Proteomes" id="UP000195573"/>
    </source>
</evidence>
<keyword evidence="3" id="KW-1185">Reference proteome</keyword>